<evidence type="ECO:0000256" key="2">
    <source>
        <dbReference type="ARBA" id="ARBA00005695"/>
    </source>
</evidence>
<evidence type="ECO:0000256" key="1">
    <source>
        <dbReference type="ARBA" id="ARBA00004196"/>
    </source>
</evidence>
<dbReference type="RefSeq" id="WP_154546400.1">
    <property type="nucleotide sequence ID" value="NZ_VULO01000014.1"/>
</dbReference>
<feature type="signal peptide" evidence="6">
    <location>
        <begin position="1"/>
        <end position="23"/>
    </location>
</feature>
<feature type="chain" id="PRO_5039334865" evidence="6">
    <location>
        <begin position="24"/>
        <end position="510"/>
    </location>
</feature>
<dbReference type="AlphaFoldDB" id="A0A6N7VU35"/>
<sequence length="510" mass="55891">MKRNHYRRSLVASTLAAGLLLSACGSTNTSQSGNTGGQSAASTSQSSEIIIGTTNEPTSFERNVGGSSGISETTTRNVYEGLTSINEAGEVVNTLAQDITVSEDGLTYTFTLQPDVTFHDGTPLTSKDAAWSISEAISPESKSARASDLRVISDIATPDDQTLVLTLDHKSASLPFFLASVTVVKDGDKENTRDNGTGPYRLVEWVQGDHLTLEANPNYWGEAPKNDGVTFQFFADETAMNNALTTGAVDLVIQQESPDQLATFENNPEFVVTDGNSIKKWVWTFNNKQAPFDDVRVRQALYKAIDRDALLTAVWGDYGKVIGSMPPVSEPWYDESFAEIHAYDPDAAKKLLSEAGAEGLSIDVKYVAGSTQEIIVQQLKSNLADVGVTLNLVPIDDSTWYEDVYTNKDYQTTLMDHNNPRDVLWYANPDFYWQYDNPQVQELKEKSDEASSAEEQTEAIHEISRIIAEEAPSAWLFMAPQIRIAKAGVTGFSPDKNAEPFYVAEIVKAQ</sequence>
<comment type="caution">
    <text evidence="8">The sequence shown here is derived from an EMBL/GenBank/DDBJ whole genome shotgun (WGS) entry which is preliminary data.</text>
</comment>
<dbReference type="PROSITE" id="PS51257">
    <property type="entry name" value="PROKAR_LIPOPROTEIN"/>
    <property type="match status" value="1"/>
</dbReference>
<dbReference type="InterPro" id="IPR039424">
    <property type="entry name" value="SBP_5"/>
</dbReference>
<feature type="region of interest" description="Disordered" evidence="5">
    <location>
        <begin position="53"/>
        <end position="72"/>
    </location>
</feature>
<dbReference type="Proteomes" id="UP000470875">
    <property type="component" value="Unassembled WGS sequence"/>
</dbReference>
<name>A0A6N7VU35_9ACTO</name>
<dbReference type="PANTHER" id="PTHR30290:SF10">
    <property type="entry name" value="PERIPLASMIC OLIGOPEPTIDE-BINDING PROTEIN-RELATED"/>
    <property type="match status" value="1"/>
</dbReference>
<feature type="region of interest" description="Disordered" evidence="5">
    <location>
        <begin position="27"/>
        <end position="47"/>
    </location>
</feature>
<comment type="subcellular location">
    <subcellularLocation>
        <location evidence="1">Cell envelope</location>
    </subcellularLocation>
</comment>
<feature type="domain" description="Solute-binding protein family 5" evidence="7">
    <location>
        <begin position="90"/>
        <end position="416"/>
    </location>
</feature>
<evidence type="ECO:0000313" key="8">
    <source>
        <dbReference type="EMBL" id="MSS85287.1"/>
    </source>
</evidence>
<keyword evidence="9" id="KW-1185">Reference proteome</keyword>
<gene>
    <name evidence="8" type="ORF">FYJ24_11070</name>
</gene>
<evidence type="ECO:0000256" key="6">
    <source>
        <dbReference type="SAM" id="SignalP"/>
    </source>
</evidence>
<dbReference type="Gene3D" id="3.90.76.10">
    <property type="entry name" value="Dipeptide-binding Protein, Domain 1"/>
    <property type="match status" value="1"/>
</dbReference>
<reference evidence="8 9" key="1">
    <citation type="submission" date="2019-08" db="EMBL/GenBank/DDBJ databases">
        <title>In-depth cultivation of the pig gut microbiome towards novel bacterial diversity and tailored functional studies.</title>
        <authorList>
            <person name="Wylensek D."/>
            <person name="Hitch T.C.A."/>
            <person name="Clavel T."/>
        </authorList>
    </citation>
    <scope>NUCLEOTIDE SEQUENCE [LARGE SCALE GENOMIC DNA]</scope>
    <source>
        <strain evidence="8 9">WB03_NA08</strain>
    </source>
</reference>
<dbReference type="GO" id="GO:1904680">
    <property type="term" value="F:peptide transmembrane transporter activity"/>
    <property type="evidence" value="ECO:0007669"/>
    <property type="project" value="TreeGrafter"/>
</dbReference>
<comment type="similarity">
    <text evidence="2">Belongs to the bacterial solute-binding protein 5 family.</text>
</comment>
<dbReference type="Pfam" id="PF00496">
    <property type="entry name" value="SBP_bac_5"/>
    <property type="match status" value="1"/>
</dbReference>
<evidence type="ECO:0000259" key="7">
    <source>
        <dbReference type="Pfam" id="PF00496"/>
    </source>
</evidence>
<dbReference type="PIRSF" id="PIRSF002741">
    <property type="entry name" value="MppA"/>
    <property type="match status" value="1"/>
</dbReference>
<organism evidence="8 9">
    <name type="scientific">Scrofimicrobium canadense</name>
    <dbReference type="NCBI Taxonomy" id="2652290"/>
    <lineage>
        <taxon>Bacteria</taxon>
        <taxon>Bacillati</taxon>
        <taxon>Actinomycetota</taxon>
        <taxon>Actinomycetes</taxon>
        <taxon>Actinomycetales</taxon>
        <taxon>Actinomycetaceae</taxon>
        <taxon>Scrofimicrobium</taxon>
    </lineage>
</organism>
<protein>
    <submittedName>
        <fullName evidence="8">ABC transporter substrate-binding protein</fullName>
    </submittedName>
</protein>
<dbReference type="GO" id="GO:0030313">
    <property type="term" value="C:cell envelope"/>
    <property type="evidence" value="ECO:0007669"/>
    <property type="project" value="UniProtKB-SubCell"/>
</dbReference>
<feature type="compositionally biased region" description="Low complexity" evidence="5">
    <location>
        <begin position="37"/>
        <end position="47"/>
    </location>
</feature>
<dbReference type="Gene3D" id="3.40.190.10">
    <property type="entry name" value="Periplasmic binding protein-like II"/>
    <property type="match status" value="1"/>
</dbReference>
<dbReference type="InterPro" id="IPR000914">
    <property type="entry name" value="SBP_5_dom"/>
</dbReference>
<dbReference type="GO" id="GO:0015833">
    <property type="term" value="P:peptide transport"/>
    <property type="evidence" value="ECO:0007669"/>
    <property type="project" value="TreeGrafter"/>
</dbReference>
<evidence type="ECO:0000313" key="9">
    <source>
        <dbReference type="Proteomes" id="UP000470875"/>
    </source>
</evidence>
<accession>A0A6N7VU35</accession>
<dbReference type="InterPro" id="IPR030678">
    <property type="entry name" value="Peptide/Ni-bd"/>
</dbReference>
<evidence type="ECO:0000256" key="3">
    <source>
        <dbReference type="ARBA" id="ARBA00022448"/>
    </source>
</evidence>
<evidence type="ECO:0000256" key="4">
    <source>
        <dbReference type="ARBA" id="ARBA00022729"/>
    </source>
</evidence>
<dbReference type="Gene3D" id="3.10.105.10">
    <property type="entry name" value="Dipeptide-binding Protein, Domain 3"/>
    <property type="match status" value="1"/>
</dbReference>
<dbReference type="GO" id="GO:0043190">
    <property type="term" value="C:ATP-binding cassette (ABC) transporter complex"/>
    <property type="evidence" value="ECO:0007669"/>
    <property type="project" value="InterPro"/>
</dbReference>
<evidence type="ECO:0000256" key="5">
    <source>
        <dbReference type="SAM" id="MobiDB-lite"/>
    </source>
</evidence>
<keyword evidence="4 6" id="KW-0732">Signal</keyword>
<dbReference type="SUPFAM" id="SSF53850">
    <property type="entry name" value="Periplasmic binding protein-like II"/>
    <property type="match status" value="1"/>
</dbReference>
<proteinExistence type="inferred from homology"/>
<dbReference type="EMBL" id="VULO01000014">
    <property type="protein sequence ID" value="MSS85287.1"/>
    <property type="molecule type" value="Genomic_DNA"/>
</dbReference>
<keyword evidence="3" id="KW-0813">Transport</keyword>
<dbReference type="PANTHER" id="PTHR30290">
    <property type="entry name" value="PERIPLASMIC BINDING COMPONENT OF ABC TRANSPORTER"/>
    <property type="match status" value="1"/>
</dbReference>
<dbReference type="GO" id="GO:0042597">
    <property type="term" value="C:periplasmic space"/>
    <property type="evidence" value="ECO:0007669"/>
    <property type="project" value="UniProtKB-ARBA"/>
</dbReference>